<dbReference type="GO" id="GO:0008270">
    <property type="term" value="F:zinc ion binding"/>
    <property type="evidence" value="ECO:0007669"/>
    <property type="project" value="UniProtKB-KW"/>
</dbReference>
<evidence type="ECO:0000256" key="3">
    <source>
        <dbReference type="ARBA" id="ARBA00022833"/>
    </source>
</evidence>
<dbReference type="VEuPathDB" id="FungiDB:PYU1_G003854"/>
<sequence length="421" mass="47738">MVFTVPEGTFEPFNLSPDEEQAIVDHADRIIADTLRVNEDFIASKRTLPADEWKLFKTREKVQLFRQRKVKDGHVQRPRLMSGTFDESYQEKDYSDSSCESATNPLAPSRSQHSNSTNSSGPRHSDSVFGDGIVDDAKPDHVPFVIAHGYIPGVIEDVAFGGLGESEHTWKVRNSYVRKSEFDGYKILKTIHLPTRDDPFRYLGVRWLTRPFNAFIKRRDFLFIEATGMALDSNGERIVYNLVHSTEFKQIPELRSLDVVRANISNCYISRQLDSSTIEVYCRSYSDLGGDLIDPVLASMHSDIVLAVANIVECSYVKKLTWQMQRSRRYSGHISINRSSHTTCEMCSKSLSRLGMFASGYACQICRKMLCSKCAVEKKITVDVSNEVTQKDFWFCLLCVIDAKKLSPWDIAISILPPGTE</sequence>
<evidence type="ECO:0000259" key="6">
    <source>
        <dbReference type="PROSITE" id="PS50178"/>
    </source>
</evidence>
<dbReference type="AlphaFoldDB" id="K3WFX3"/>
<dbReference type="InterPro" id="IPR017455">
    <property type="entry name" value="Znf_FYVE-rel"/>
</dbReference>
<dbReference type="Proteomes" id="UP000019132">
    <property type="component" value="Unassembled WGS sequence"/>
</dbReference>
<accession>K3WFX3</accession>
<feature type="region of interest" description="Disordered" evidence="5">
    <location>
        <begin position="76"/>
        <end position="132"/>
    </location>
</feature>
<dbReference type="InterPro" id="IPR013083">
    <property type="entry name" value="Znf_RING/FYVE/PHD"/>
</dbReference>
<dbReference type="PANTHER" id="PTHR13510:SF44">
    <property type="entry name" value="RABENOSYN-5"/>
    <property type="match status" value="1"/>
</dbReference>
<dbReference type="PANTHER" id="PTHR13510">
    <property type="entry name" value="FYVE-FINGER-CONTAINING RAB5 EFFECTOR PROTEIN RABENOSYN-5-RELATED"/>
    <property type="match status" value="1"/>
</dbReference>
<reference evidence="8" key="1">
    <citation type="journal article" date="2010" name="Genome Biol.">
        <title>Genome sequence of the necrotrophic plant pathogen Pythium ultimum reveals original pathogenicity mechanisms and effector repertoire.</title>
        <authorList>
            <person name="Levesque C.A."/>
            <person name="Brouwer H."/>
            <person name="Cano L."/>
            <person name="Hamilton J.P."/>
            <person name="Holt C."/>
            <person name="Huitema E."/>
            <person name="Raffaele S."/>
            <person name="Robideau G.P."/>
            <person name="Thines M."/>
            <person name="Win J."/>
            <person name="Zerillo M.M."/>
            <person name="Beakes G.W."/>
            <person name="Boore J.L."/>
            <person name="Busam D."/>
            <person name="Dumas B."/>
            <person name="Ferriera S."/>
            <person name="Fuerstenberg S.I."/>
            <person name="Gachon C.M."/>
            <person name="Gaulin E."/>
            <person name="Govers F."/>
            <person name="Grenville-Briggs L."/>
            <person name="Horner N."/>
            <person name="Hostetler J."/>
            <person name="Jiang R.H."/>
            <person name="Johnson J."/>
            <person name="Krajaejun T."/>
            <person name="Lin H."/>
            <person name="Meijer H.J."/>
            <person name="Moore B."/>
            <person name="Morris P."/>
            <person name="Phuntmart V."/>
            <person name="Puiu D."/>
            <person name="Shetty J."/>
            <person name="Stajich J.E."/>
            <person name="Tripathy S."/>
            <person name="Wawra S."/>
            <person name="van West P."/>
            <person name="Whitty B.R."/>
            <person name="Coutinho P.M."/>
            <person name="Henrissat B."/>
            <person name="Martin F."/>
            <person name="Thomas P.D."/>
            <person name="Tyler B.M."/>
            <person name="De Vries R.P."/>
            <person name="Kamoun S."/>
            <person name="Yandell M."/>
            <person name="Tisserat N."/>
            <person name="Buell C.R."/>
        </authorList>
    </citation>
    <scope>NUCLEOTIDE SEQUENCE</scope>
    <source>
        <strain evidence="8">DAOM:BR144</strain>
    </source>
</reference>
<keyword evidence="8" id="KW-1185">Reference proteome</keyword>
<keyword evidence="1" id="KW-0479">Metal-binding</keyword>
<evidence type="ECO:0000256" key="1">
    <source>
        <dbReference type="ARBA" id="ARBA00022723"/>
    </source>
</evidence>
<reference evidence="8" key="2">
    <citation type="submission" date="2010-04" db="EMBL/GenBank/DDBJ databases">
        <authorList>
            <person name="Buell R."/>
            <person name="Hamilton J."/>
            <person name="Hostetler J."/>
        </authorList>
    </citation>
    <scope>NUCLEOTIDE SEQUENCE [LARGE SCALE GENOMIC DNA]</scope>
    <source>
        <strain evidence="8">DAOM:BR144</strain>
    </source>
</reference>
<evidence type="ECO:0000256" key="4">
    <source>
        <dbReference type="PROSITE-ProRule" id="PRU00091"/>
    </source>
</evidence>
<dbReference type="EnsemblProtists" id="PYU1_T003864">
    <property type="protein sequence ID" value="PYU1_T003864"/>
    <property type="gene ID" value="PYU1_G003854"/>
</dbReference>
<feature type="domain" description="FYVE-type" evidence="6">
    <location>
        <begin position="338"/>
        <end position="404"/>
    </location>
</feature>
<dbReference type="SUPFAM" id="SSF57903">
    <property type="entry name" value="FYVE/PHD zinc finger"/>
    <property type="match status" value="1"/>
</dbReference>
<feature type="compositionally biased region" description="Polar residues" evidence="5">
    <location>
        <begin position="96"/>
        <end position="106"/>
    </location>
</feature>
<evidence type="ECO:0000313" key="7">
    <source>
        <dbReference type="EnsemblProtists" id="PYU1_T003864"/>
    </source>
</evidence>
<evidence type="ECO:0000256" key="2">
    <source>
        <dbReference type="ARBA" id="ARBA00022771"/>
    </source>
</evidence>
<keyword evidence="2 4" id="KW-0863">Zinc-finger</keyword>
<feature type="compositionally biased region" description="Low complexity" evidence="5">
    <location>
        <begin position="109"/>
        <end position="120"/>
    </location>
</feature>
<proteinExistence type="predicted"/>
<reference evidence="7" key="3">
    <citation type="submission" date="2015-02" db="UniProtKB">
        <authorList>
            <consortium name="EnsemblProtists"/>
        </authorList>
    </citation>
    <scope>IDENTIFICATION</scope>
    <source>
        <strain evidence="7">DAOM BR144</strain>
    </source>
</reference>
<dbReference type="PROSITE" id="PS50178">
    <property type="entry name" value="ZF_FYVE"/>
    <property type="match status" value="1"/>
</dbReference>
<organism evidence="7 8">
    <name type="scientific">Globisporangium ultimum (strain ATCC 200006 / CBS 805.95 / DAOM BR144)</name>
    <name type="common">Pythium ultimum</name>
    <dbReference type="NCBI Taxonomy" id="431595"/>
    <lineage>
        <taxon>Eukaryota</taxon>
        <taxon>Sar</taxon>
        <taxon>Stramenopiles</taxon>
        <taxon>Oomycota</taxon>
        <taxon>Peronosporomycetes</taxon>
        <taxon>Pythiales</taxon>
        <taxon>Pythiaceae</taxon>
        <taxon>Globisporangium</taxon>
    </lineage>
</organism>
<keyword evidence="3" id="KW-0862">Zinc</keyword>
<protein>
    <recommendedName>
        <fullName evidence="6">FYVE-type domain-containing protein</fullName>
    </recommendedName>
</protein>
<name>K3WFX3_GLOUD</name>
<dbReference type="HOGENOM" id="CLU_015303_8_2_1"/>
<dbReference type="InterPro" id="IPR023393">
    <property type="entry name" value="START-like_dom_sf"/>
</dbReference>
<dbReference type="Gene3D" id="3.30.40.10">
    <property type="entry name" value="Zinc/RING finger domain, C3HC4 (zinc finger)"/>
    <property type="match status" value="1"/>
</dbReference>
<dbReference type="InterPro" id="IPR011011">
    <property type="entry name" value="Znf_FYVE_PHD"/>
</dbReference>
<dbReference type="InterPro" id="IPR052727">
    <property type="entry name" value="Rab4/Rab5_effector"/>
</dbReference>
<dbReference type="eggNOG" id="ENOG502SHVY">
    <property type="taxonomic scope" value="Eukaryota"/>
</dbReference>
<dbReference type="OMA" id="AYVKNDG"/>
<evidence type="ECO:0000313" key="8">
    <source>
        <dbReference type="Proteomes" id="UP000019132"/>
    </source>
</evidence>
<dbReference type="Gene3D" id="3.30.530.20">
    <property type="match status" value="1"/>
</dbReference>
<dbReference type="InParanoid" id="K3WFX3"/>
<evidence type="ECO:0000256" key="5">
    <source>
        <dbReference type="SAM" id="MobiDB-lite"/>
    </source>
</evidence>
<dbReference type="EMBL" id="GL376638">
    <property type="status" value="NOT_ANNOTATED_CDS"/>
    <property type="molecule type" value="Genomic_DNA"/>
</dbReference>